<dbReference type="Pfam" id="PF00072">
    <property type="entry name" value="Response_reg"/>
    <property type="match status" value="1"/>
</dbReference>
<organism evidence="6 7">
    <name type="scientific">Aeromicrobium terrae</name>
    <dbReference type="NCBI Taxonomy" id="2498846"/>
    <lineage>
        <taxon>Bacteria</taxon>
        <taxon>Bacillati</taxon>
        <taxon>Actinomycetota</taxon>
        <taxon>Actinomycetes</taxon>
        <taxon>Propionibacteriales</taxon>
        <taxon>Nocardioidaceae</taxon>
        <taxon>Aeromicrobium</taxon>
    </lineage>
</organism>
<name>A0A5C8NEY6_9ACTN</name>
<feature type="domain" description="HTH luxR-type" evidence="4">
    <location>
        <begin position="149"/>
        <end position="214"/>
    </location>
</feature>
<dbReference type="SUPFAM" id="SSF46894">
    <property type="entry name" value="C-terminal effector domain of the bipartite response regulators"/>
    <property type="match status" value="1"/>
</dbReference>
<dbReference type="InterPro" id="IPR001789">
    <property type="entry name" value="Sig_transdc_resp-reg_receiver"/>
</dbReference>
<dbReference type="PANTHER" id="PTHR43214:SF37">
    <property type="entry name" value="TRANSCRIPTIONAL REGULATORY PROTEIN YDFI"/>
    <property type="match status" value="1"/>
</dbReference>
<dbReference type="InterPro" id="IPR016032">
    <property type="entry name" value="Sig_transdc_resp-reg_C-effctor"/>
</dbReference>
<dbReference type="PRINTS" id="PR00038">
    <property type="entry name" value="HTHLUXR"/>
</dbReference>
<dbReference type="EMBL" id="VDUX01000008">
    <property type="protein sequence ID" value="TXL57349.1"/>
    <property type="molecule type" value="Genomic_DNA"/>
</dbReference>
<dbReference type="AlphaFoldDB" id="A0A5C8NEY6"/>
<dbReference type="SUPFAM" id="SSF52172">
    <property type="entry name" value="CheY-like"/>
    <property type="match status" value="1"/>
</dbReference>
<reference evidence="6 7" key="1">
    <citation type="submission" date="2019-06" db="EMBL/GenBank/DDBJ databases">
        <title>Aeromicrobium sp. nov., isolated from a maize field.</title>
        <authorList>
            <person name="Lin S.-Y."/>
            <person name="Tsai C.-F."/>
            <person name="Young C.-C."/>
        </authorList>
    </citation>
    <scope>NUCLEOTIDE SEQUENCE [LARGE SCALE GENOMIC DNA]</scope>
    <source>
        <strain evidence="6 7">CC-CFT486</strain>
    </source>
</reference>
<evidence type="ECO:0000313" key="7">
    <source>
        <dbReference type="Proteomes" id="UP000321571"/>
    </source>
</evidence>
<proteinExistence type="predicted"/>
<evidence type="ECO:0000256" key="1">
    <source>
        <dbReference type="ARBA" id="ARBA00022553"/>
    </source>
</evidence>
<gene>
    <name evidence="6" type="ORF">FHP06_15035</name>
</gene>
<dbReference type="Proteomes" id="UP000321571">
    <property type="component" value="Unassembled WGS sequence"/>
</dbReference>
<sequence length="218" mass="23737">MAGRGASIRVLLVDDQELFRRGVKMVLSSDDSLELEEVDDGDKAIAAVTDNPPDVVLLDVRMPGRSGVEVCASIKELSPSTGIIMLTASDEESDLYESIKSGASGYLLKDGSTYDQVAEAVRLVAAGQSLISPSMATKLLDEFVTMTKSPSPAAQLTNRELQVLKQVARGQSNKEIAEELFISENTVKNHIRNMLEKLQMKSRMEAAMYAVRSNLLQD</sequence>
<dbReference type="Gene3D" id="3.40.50.2300">
    <property type="match status" value="1"/>
</dbReference>
<protein>
    <submittedName>
        <fullName evidence="6">Response regulator transcription factor</fullName>
    </submittedName>
</protein>
<dbReference type="InterPro" id="IPR011006">
    <property type="entry name" value="CheY-like_superfamily"/>
</dbReference>
<dbReference type="GO" id="GO:0006355">
    <property type="term" value="P:regulation of DNA-templated transcription"/>
    <property type="evidence" value="ECO:0007669"/>
    <property type="project" value="InterPro"/>
</dbReference>
<evidence type="ECO:0000313" key="6">
    <source>
        <dbReference type="EMBL" id="TXL57349.1"/>
    </source>
</evidence>
<evidence type="ECO:0000256" key="3">
    <source>
        <dbReference type="PROSITE-ProRule" id="PRU00169"/>
    </source>
</evidence>
<feature type="domain" description="Response regulatory" evidence="5">
    <location>
        <begin position="9"/>
        <end position="124"/>
    </location>
</feature>
<dbReference type="RefSeq" id="WP_147687617.1">
    <property type="nucleotide sequence ID" value="NZ_VDUX01000008.1"/>
</dbReference>
<dbReference type="PROSITE" id="PS00622">
    <property type="entry name" value="HTH_LUXR_1"/>
    <property type="match status" value="1"/>
</dbReference>
<dbReference type="CDD" id="cd17535">
    <property type="entry name" value="REC_NarL-like"/>
    <property type="match status" value="1"/>
</dbReference>
<dbReference type="GO" id="GO:0003677">
    <property type="term" value="F:DNA binding"/>
    <property type="evidence" value="ECO:0007669"/>
    <property type="project" value="UniProtKB-KW"/>
</dbReference>
<keyword evidence="2" id="KW-0238">DNA-binding</keyword>
<evidence type="ECO:0000256" key="2">
    <source>
        <dbReference type="ARBA" id="ARBA00023125"/>
    </source>
</evidence>
<comment type="caution">
    <text evidence="6">The sequence shown here is derived from an EMBL/GenBank/DDBJ whole genome shotgun (WGS) entry which is preliminary data.</text>
</comment>
<keyword evidence="7" id="KW-1185">Reference proteome</keyword>
<dbReference type="InterPro" id="IPR039420">
    <property type="entry name" value="WalR-like"/>
</dbReference>
<evidence type="ECO:0000259" key="4">
    <source>
        <dbReference type="PROSITE" id="PS50043"/>
    </source>
</evidence>
<dbReference type="PROSITE" id="PS50110">
    <property type="entry name" value="RESPONSE_REGULATORY"/>
    <property type="match status" value="1"/>
</dbReference>
<accession>A0A5C8NEY6</accession>
<dbReference type="PANTHER" id="PTHR43214">
    <property type="entry name" value="TWO-COMPONENT RESPONSE REGULATOR"/>
    <property type="match status" value="1"/>
</dbReference>
<dbReference type="OrthoDB" id="9808843at2"/>
<dbReference type="Pfam" id="PF00196">
    <property type="entry name" value="GerE"/>
    <property type="match status" value="1"/>
</dbReference>
<dbReference type="PROSITE" id="PS50043">
    <property type="entry name" value="HTH_LUXR_2"/>
    <property type="match status" value="1"/>
</dbReference>
<feature type="modified residue" description="4-aspartylphosphate" evidence="3">
    <location>
        <position position="59"/>
    </location>
</feature>
<evidence type="ECO:0000259" key="5">
    <source>
        <dbReference type="PROSITE" id="PS50110"/>
    </source>
</evidence>
<dbReference type="SMART" id="SM00448">
    <property type="entry name" value="REC"/>
    <property type="match status" value="1"/>
</dbReference>
<dbReference type="InterPro" id="IPR058245">
    <property type="entry name" value="NreC/VraR/RcsB-like_REC"/>
</dbReference>
<dbReference type="InterPro" id="IPR000792">
    <property type="entry name" value="Tscrpt_reg_LuxR_C"/>
</dbReference>
<dbReference type="GO" id="GO:0000160">
    <property type="term" value="P:phosphorelay signal transduction system"/>
    <property type="evidence" value="ECO:0007669"/>
    <property type="project" value="InterPro"/>
</dbReference>
<keyword evidence="1 3" id="KW-0597">Phosphoprotein</keyword>
<dbReference type="CDD" id="cd06170">
    <property type="entry name" value="LuxR_C_like"/>
    <property type="match status" value="1"/>
</dbReference>
<dbReference type="SMART" id="SM00421">
    <property type="entry name" value="HTH_LUXR"/>
    <property type="match status" value="1"/>
</dbReference>